<dbReference type="EMBL" id="VSRR010110809">
    <property type="protein sequence ID" value="MPC97643.1"/>
    <property type="molecule type" value="Genomic_DNA"/>
</dbReference>
<dbReference type="AlphaFoldDB" id="A0A5B7JTA3"/>
<protein>
    <submittedName>
        <fullName evidence="2">Uncharacterized protein</fullName>
    </submittedName>
</protein>
<sequence length="64" mass="7327">MCLSTSQPSSFSPSSYSFWSPSSPQGHSGRVVRRKHLLWTALDASSRWLEDEGRKAERWDEKEA</sequence>
<proteinExistence type="predicted"/>
<dbReference type="Proteomes" id="UP000324222">
    <property type="component" value="Unassembled WGS sequence"/>
</dbReference>
<gene>
    <name evidence="2" type="ORF">E2C01_092967</name>
</gene>
<accession>A0A5B7JTA3</accession>
<keyword evidence="3" id="KW-1185">Reference proteome</keyword>
<feature type="compositionally biased region" description="Low complexity" evidence="1">
    <location>
        <begin position="1"/>
        <end position="24"/>
    </location>
</feature>
<evidence type="ECO:0000313" key="3">
    <source>
        <dbReference type="Proteomes" id="UP000324222"/>
    </source>
</evidence>
<organism evidence="2 3">
    <name type="scientific">Portunus trituberculatus</name>
    <name type="common">Swimming crab</name>
    <name type="synonym">Neptunus trituberculatus</name>
    <dbReference type="NCBI Taxonomy" id="210409"/>
    <lineage>
        <taxon>Eukaryota</taxon>
        <taxon>Metazoa</taxon>
        <taxon>Ecdysozoa</taxon>
        <taxon>Arthropoda</taxon>
        <taxon>Crustacea</taxon>
        <taxon>Multicrustacea</taxon>
        <taxon>Malacostraca</taxon>
        <taxon>Eumalacostraca</taxon>
        <taxon>Eucarida</taxon>
        <taxon>Decapoda</taxon>
        <taxon>Pleocyemata</taxon>
        <taxon>Brachyura</taxon>
        <taxon>Eubrachyura</taxon>
        <taxon>Portunoidea</taxon>
        <taxon>Portunidae</taxon>
        <taxon>Portuninae</taxon>
        <taxon>Portunus</taxon>
    </lineage>
</organism>
<evidence type="ECO:0000256" key="1">
    <source>
        <dbReference type="SAM" id="MobiDB-lite"/>
    </source>
</evidence>
<comment type="caution">
    <text evidence="2">The sequence shown here is derived from an EMBL/GenBank/DDBJ whole genome shotgun (WGS) entry which is preliminary data.</text>
</comment>
<evidence type="ECO:0000313" key="2">
    <source>
        <dbReference type="EMBL" id="MPC97643.1"/>
    </source>
</evidence>
<feature type="region of interest" description="Disordered" evidence="1">
    <location>
        <begin position="1"/>
        <end position="30"/>
    </location>
</feature>
<reference evidence="2 3" key="1">
    <citation type="submission" date="2019-05" db="EMBL/GenBank/DDBJ databases">
        <title>Another draft genome of Portunus trituberculatus and its Hox gene families provides insights of decapod evolution.</title>
        <authorList>
            <person name="Jeong J.-H."/>
            <person name="Song I."/>
            <person name="Kim S."/>
            <person name="Choi T."/>
            <person name="Kim D."/>
            <person name="Ryu S."/>
            <person name="Kim W."/>
        </authorList>
    </citation>
    <scope>NUCLEOTIDE SEQUENCE [LARGE SCALE GENOMIC DNA]</scope>
    <source>
        <tissue evidence="2">Muscle</tissue>
    </source>
</reference>
<name>A0A5B7JTA3_PORTR</name>